<dbReference type="InterPro" id="IPR010982">
    <property type="entry name" value="Lambda_DNA-bd_dom_sf"/>
</dbReference>
<gene>
    <name evidence="3" type="ORF">UFOPK1863_00458</name>
    <name evidence="4" type="ORF">UFOPK3874_00338</name>
</gene>
<proteinExistence type="predicted"/>
<feature type="transmembrane region" description="Helical" evidence="1">
    <location>
        <begin position="119"/>
        <end position="140"/>
    </location>
</feature>
<reference evidence="4" key="1">
    <citation type="submission" date="2020-05" db="EMBL/GenBank/DDBJ databases">
        <authorList>
            <person name="Chiriac C."/>
            <person name="Salcher M."/>
            <person name="Ghai R."/>
            <person name="Kavagutti S V."/>
        </authorList>
    </citation>
    <scope>NUCLEOTIDE SEQUENCE</scope>
</reference>
<dbReference type="EMBL" id="CAEZUY010000028">
    <property type="protein sequence ID" value="CAB4611970.1"/>
    <property type="molecule type" value="Genomic_DNA"/>
</dbReference>
<feature type="domain" description="Cytoskeleton protein RodZ-like C-terminal" evidence="2">
    <location>
        <begin position="181"/>
        <end position="245"/>
    </location>
</feature>
<evidence type="ECO:0000313" key="3">
    <source>
        <dbReference type="EMBL" id="CAB4611970.1"/>
    </source>
</evidence>
<accession>A0A6J7KQP3</accession>
<dbReference type="EMBL" id="CAFBNS010000039">
    <property type="protein sequence ID" value="CAB4957751.1"/>
    <property type="molecule type" value="Genomic_DNA"/>
</dbReference>
<dbReference type="Pfam" id="PF13464">
    <property type="entry name" value="RodZ_C"/>
    <property type="match status" value="1"/>
</dbReference>
<dbReference type="InterPro" id="IPR001387">
    <property type="entry name" value="Cro/C1-type_HTH"/>
</dbReference>
<dbReference type="Gene3D" id="1.10.260.40">
    <property type="entry name" value="lambda repressor-like DNA-binding domains"/>
    <property type="match status" value="1"/>
</dbReference>
<organism evidence="4">
    <name type="scientific">freshwater metagenome</name>
    <dbReference type="NCBI Taxonomy" id="449393"/>
    <lineage>
        <taxon>unclassified sequences</taxon>
        <taxon>metagenomes</taxon>
        <taxon>ecological metagenomes</taxon>
    </lineage>
</organism>
<keyword evidence="1" id="KW-1133">Transmembrane helix</keyword>
<name>A0A6J7KQP3_9ZZZZ</name>
<dbReference type="PANTHER" id="PTHR34475:SF1">
    <property type="entry name" value="CYTOSKELETON PROTEIN RODZ"/>
    <property type="match status" value="1"/>
</dbReference>
<evidence type="ECO:0000313" key="4">
    <source>
        <dbReference type="EMBL" id="CAB4957751.1"/>
    </source>
</evidence>
<evidence type="ECO:0000256" key="1">
    <source>
        <dbReference type="SAM" id="Phobius"/>
    </source>
</evidence>
<dbReference type="InterPro" id="IPR050400">
    <property type="entry name" value="Bact_Cytoskel_RodZ"/>
</dbReference>
<dbReference type="InterPro" id="IPR025194">
    <property type="entry name" value="RodZ-like_C"/>
</dbReference>
<evidence type="ECO:0000259" key="2">
    <source>
        <dbReference type="Pfam" id="PF13464"/>
    </source>
</evidence>
<sequence length="256" mass="27017">MINENEAIIESAEPVSVGLQLRSAREVAGFSIEDIANLTFIRPDVIRDLENDRFESAGGIAYARGHIRTIAKIVHLDADALIHDFALLTGDFDRPMIDLLTENKVTTPRREFPKISYKAMSAVAAAVVAGLILVPAIGSFTDSSPKKDPVATAPQASSDAGDLTAVATKSSDVVVVLTGVNGQTWVGITDASGNQIFSGRVVQDEVKTFTDNQLLYFVIGNAGAVNLNVNGEDLGTPGAVGEVLHLQFAPGQSSQG</sequence>
<keyword evidence="1" id="KW-0812">Transmembrane</keyword>
<dbReference type="GO" id="GO:0003677">
    <property type="term" value="F:DNA binding"/>
    <property type="evidence" value="ECO:0007669"/>
    <property type="project" value="InterPro"/>
</dbReference>
<keyword evidence="1" id="KW-0472">Membrane</keyword>
<dbReference type="Pfam" id="PF13413">
    <property type="entry name" value="HTH_25"/>
    <property type="match status" value="1"/>
</dbReference>
<protein>
    <submittedName>
        <fullName evidence="4">Unannotated protein</fullName>
    </submittedName>
</protein>
<dbReference type="AlphaFoldDB" id="A0A6J7KQP3"/>
<dbReference type="CDD" id="cd00093">
    <property type="entry name" value="HTH_XRE"/>
    <property type="match status" value="1"/>
</dbReference>
<dbReference type="PANTHER" id="PTHR34475">
    <property type="match status" value="1"/>
</dbReference>
<dbReference type="SUPFAM" id="SSF47413">
    <property type="entry name" value="lambda repressor-like DNA-binding domains"/>
    <property type="match status" value="1"/>
</dbReference>